<evidence type="ECO:0000313" key="1">
    <source>
        <dbReference type="EMBL" id="KAI5659908.1"/>
    </source>
</evidence>
<keyword evidence="2" id="KW-1185">Reference proteome</keyword>
<protein>
    <submittedName>
        <fullName evidence="1">Uncharacterized protein</fullName>
    </submittedName>
</protein>
<proteinExistence type="predicted"/>
<organism evidence="1 2">
    <name type="scientific">Catharanthus roseus</name>
    <name type="common">Madagascar periwinkle</name>
    <name type="synonym">Vinca rosea</name>
    <dbReference type="NCBI Taxonomy" id="4058"/>
    <lineage>
        <taxon>Eukaryota</taxon>
        <taxon>Viridiplantae</taxon>
        <taxon>Streptophyta</taxon>
        <taxon>Embryophyta</taxon>
        <taxon>Tracheophyta</taxon>
        <taxon>Spermatophyta</taxon>
        <taxon>Magnoliopsida</taxon>
        <taxon>eudicotyledons</taxon>
        <taxon>Gunneridae</taxon>
        <taxon>Pentapetalae</taxon>
        <taxon>asterids</taxon>
        <taxon>lamiids</taxon>
        <taxon>Gentianales</taxon>
        <taxon>Apocynaceae</taxon>
        <taxon>Rauvolfioideae</taxon>
        <taxon>Vinceae</taxon>
        <taxon>Catharanthinae</taxon>
        <taxon>Catharanthus</taxon>
    </lineage>
</organism>
<evidence type="ECO:0000313" key="2">
    <source>
        <dbReference type="Proteomes" id="UP001060085"/>
    </source>
</evidence>
<sequence>MDTTYKMNKVWISQVLYLGAETTNSAESKHSVLKLWLSTYHGDLDTVFLNIDSLIEGSLEISKLKEKFAAKSNAILKNISNKISHLDLKKIWLEIKKAGGMVEDPESKCLHYLRKLHGHRVHVNWFIGVNI</sequence>
<name>A0ACC0AG40_CATRO</name>
<dbReference type="Proteomes" id="UP001060085">
    <property type="component" value="Linkage Group LG06"/>
</dbReference>
<dbReference type="EMBL" id="CM044706">
    <property type="protein sequence ID" value="KAI5659908.1"/>
    <property type="molecule type" value="Genomic_DNA"/>
</dbReference>
<comment type="caution">
    <text evidence="1">The sequence shown here is derived from an EMBL/GenBank/DDBJ whole genome shotgun (WGS) entry which is preliminary data.</text>
</comment>
<gene>
    <name evidence="1" type="ORF">M9H77_28701</name>
</gene>
<reference evidence="2" key="1">
    <citation type="journal article" date="2023" name="Nat. Plants">
        <title>Single-cell RNA sequencing provides a high-resolution roadmap for understanding the multicellular compartmentation of specialized metabolism.</title>
        <authorList>
            <person name="Sun S."/>
            <person name="Shen X."/>
            <person name="Li Y."/>
            <person name="Li Y."/>
            <person name="Wang S."/>
            <person name="Li R."/>
            <person name="Zhang H."/>
            <person name="Shen G."/>
            <person name="Guo B."/>
            <person name="Wei J."/>
            <person name="Xu J."/>
            <person name="St-Pierre B."/>
            <person name="Chen S."/>
            <person name="Sun C."/>
        </authorList>
    </citation>
    <scope>NUCLEOTIDE SEQUENCE [LARGE SCALE GENOMIC DNA]</scope>
</reference>
<accession>A0ACC0AG40</accession>